<name>A0A410MFL4_9BACI</name>
<feature type="compositionally biased region" description="Basic and acidic residues" evidence="1">
    <location>
        <begin position="319"/>
        <end position="402"/>
    </location>
</feature>
<dbReference type="OrthoDB" id="2972187at2"/>
<accession>A0A410MFL4</accession>
<dbReference type="Proteomes" id="UP000287756">
    <property type="component" value="Chromosome"/>
</dbReference>
<dbReference type="AlphaFoldDB" id="A0A410MFL4"/>
<evidence type="ECO:0000313" key="2">
    <source>
        <dbReference type="EMBL" id="QAS53487.1"/>
    </source>
</evidence>
<reference evidence="2 3" key="1">
    <citation type="submission" date="2018-01" db="EMBL/GenBank/DDBJ databases">
        <title>The whole genome sequencing and assembly of Halobacillus litoralis ERB031 strain.</title>
        <authorList>
            <person name="Lee S.-J."/>
            <person name="Park M.-K."/>
            <person name="Kim J.-Y."/>
            <person name="Lee Y.-J."/>
            <person name="Yi H."/>
            <person name="Bahn Y.-S."/>
            <person name="Kim J.F."/>
            <person name="Lee D.-W."/>
        </authorList>
    </citation>
    <scope>NUCLEOTIDE SEQUENCE [LARGE SCALE GENOMIC DNA]</scope>
    <source>
        <strain evidence="2 3">ERB 031</strain>
    </source>
</reference>
<evidence type="ECO:0000313" key="3">
    <source>
        <dbReference type="Proteomes" id="UP000287756"/>
    </source>
</evidence>
<sequence>MKKAKQITCSVAISSLLVGTSSQLFGKTLGAFNDSETTASKIQACEVFPSYINEVFSELNDELLRYKKDLKRLPEISALESVYEPATEWKDYTIPQLKEEVTKINTSIKSLQETENRLGETLSKSESLADDLEQRANTIYKLLEKIEKFPSRASVSCLEDEYPLTAGALAELFKQNKLSHPQIEHLLVYYHTIQLGKSGKPEVNQAVLESFLASIDAEINPLKDEIDSDLEATLKKIKGLNSDLEAVEKLVKKKEKVKEEKEKEEKEKQKEESANKNETDASPDEEAKDDKSSDPAKDEVKKEEKQDSDSQGDSNDSSDSNKQEDQQADEAEKEKADPPKDEQKEENKEKKQEKTDDSGQEKKKENNSSKKADTVETKARKAVTDEKPDKKEKEASKASSDKNDEDDEQETKEDKAKP</sequence>
<feature type="compositionally biased region" description="Basic and acidic residues" evidence="1">
    <location>
        <begin position="288"/>
        <end position="308"/>
    </location>
</feature>
<evidence type="ECO:0000256" key="1">
    <source>
        <dbReference type="SAM" id="MobiDB-lite"/>
    </source>
</evidence>
<feature type="region of interest" description="Disordered" evidence="1">
    <location>
        <begin position="255"/>
        <end position="418"/>
    </location>
</feature>
<protein>
    <recommendedName>
        <fullName evidence="4">DUF4047 domain-containing protein</fullName>
    </recommendedName>
</protein>
<evidence type="ECO:0008006" key="4">
    <source>
        <dbReference type="Google" id="ProtNLM"/>
    </source>
</evidence>
<dbReference type="RefSeq" id="WP_128525761.1">
    <property type="nucleotide sequence ID" value="NZ_CP026118.1"/>
</dbReference>
<proteinExistence type="predicted"/>
<organism evidence="2 3">
    <name type="scientific">Halobacillus litoralis</name>
    <dbReference type="NCBI Taxonomy" id="45668"/>
    <lineage>
        <taxon>Bacteria</taxon>
        <taxon>Bacillati</taxon>
        <taxon>Bacillota</taxon>
        <taxon>Bacilli</taxon>
        <taxon>Bacillales</taxon>
        <taxon>Bacillaceae</taxon>
        <taxon>Halobacillus</taxon>
    </lineage>
</organism>
<feature type="compositionally biased region" description="Low complexity" evidence="1">
    <location>
        <begin position="309"/>
        <end position="318"/>
    </location>
</feature>
<gene>
    <name evidence="2" type="ORF">HLI_15415</name>
</gene>
<feature type="compositionally biased region" description="Basic and acidic residues" evidence="1">
    <location>
        <begin position="255"/>
        <end position="279"/>
    </location>
</feature>
<dbReference type="KEGG" id="hli:HLI_15415"/>
<dbReference type="EMBL" id="CP026118">
    <property type="protein sequence ID" value="QAS53487.1"/>
    <property type="molecule type" value="Genomic_DNA"/>
</dbReference>